<dbReference type="Proteomes" id="UP000215914">
    <property type="component" value="Chromosome 17"/>
</dbReference>
<evidence type="ECO:0000313" key="2">
    <source>
        <dbReference type="EMBL" id="KAF5753973.1"/>
    </source>
</evidence>
<dbReference type="EMBL" id="CM007906">
    <property type="protein sequence ID" value="OTF85358.1"/>
    <property type="molecule type" value="Genomic_DNA"/>
</dbReference>
<gene>
    <name evidence="3" type="ORF">HannXRQ_Chr17g0539091</name>
    <name evidence="2" type="ORF">HanXRQr2_Chr17g0786071</name>
</gene>
<evidence type="ECO:0000313" key="3">
    <source>
        <dbReference type="EMBL" id="OTF85358.1"/>
    </source>
</evidence>
<accession>A0A251RLL9</accession>
<dbReference type="GO" id="GO:2000028">
    <property type="term" value="P:regulation of photoperiodism, flowering"/>
    <property type="evidence" value="ECO:0007669"/>
    <property type="project" value="InterPro"/>
</dbReference>
<dbReference type="PANTHER" id="PTHR34281">
    <property type="entry name" value="PROTEIN EARLY FLOWERING 3"/>
    <property type="match status" value="1"/>
</dbReference>
<reference evidence="2 4" key="1">
    <citation type="journal article" date="2017" name="Nature">
        <title>The sunflower genome provides insights into oil metabolism, flowering and Asterid evolution.</title>
        <authorList>
            <person name="Badouin H."/>
            <person name="Gouzy J."/>
            <person name="Grassa C.J."/>
            <person name="Murat F."/>
            <person name="Staton S.E."/>
            <person name="Cottret L."/>
            <person name="Lelandais-Briere C."/>
            <person name="Owens G.L."/>
            <person name="Carrere S."/>
            <person name="Mayjonade B."/>
            <person name="Legrand L."/>
            <person name="Gill N."/>
            <person name="Kane N.C."/>
            <person name="Bowers J.E."/>
            <person name="Hubner S."/>
            <person name="Bellec A."/>
            <person name="Berard A."/>
            <person name="Berges H."/>
            <person name="Blanchet N."/>
            <person name="Boniface M.C."/>
            <person name="Brunel D."/>
            <person name="Catrice O."/>
            <person name="Chaidir N."/>
            <person name="Claudel C."/>
            <person name="Donnadieu C."/>
            <person name="Faraut T."/>
            <person name="Fievet G."/>
            <person name="Helmstetter N."/>
            <person name="King M."/>
            <person name="Knapp S.J."/>
            <person name="Lai Z."/>
            <person name="Le Paslier M.C."/>
            <person name="Lippi Y."/>
            <person name="Lorenzon L."/>
            <person name="Mandel J.R."/>
            <person name="Marage G."/>
            <person name="Marchand G."/>
            <person name="Marquand E."/>
            <person name="Bret-Mestries E."/>
            <person name="Morien E."/>
            <person name="Nambeesan S."/>
            <person name="Nguyen T."/>
            <person name="Pegot-Espagnet P."/>
            <person name="Pouilly N."/>
            <person name="Raftis F."/>
            <person name="Sallet E."/>
            <person name="Schiex T."/>
            <person name="Thomas J."/>
            <person name="Vandecasteele C."/>
            <person name="Vares D."/>
            <person name="Vear F."/>
            <person name="Vautrin S."/>
            <person name="Crespi M."/>
            <person name="Mangin B."/>
            <person name="Burke J.M."/>
            <person name="Salse J."/>
            <person name="Munos S."/>
            <person name="Vincourt P."/>
            <person name="Rieseberg L.H."/>
            <person name="Langlade N.B."/>
        </authorList>
    </citation>
    <scope>NUCLEOTIDE SEQUENCE [LARGE SCALE GENOMIC DNA]</scope>
    <source>
        <strain evidence="4">cv. SF193</strain>
        <tissue evidence="2">Leaves</tissue>
    </source>
</reference>
<dbReference type="AlphaFoldDB" id="A0A251RLL9"/>
<name>A0A251RLL9_HELAN</name>
<dbReference type="Gramene" id="mRNA:HanXRQr2_Chr17g0786071">
    <property type="protein sequence ID" value="mRNA:HanXRQr2_Chr17g0786071"/>
    <property type="gene ID" value="HanXRQr2_Chr17g0786071"/>
</dbReference>
<proteinExistence type="predicted"/>
<feature type="region of interest" description="Disordered" evidence="1">
    <location>
        <begin position="47"/>
        <end position="75"/>
    </location>
</feature>
<reference evidence="2" key="3">
    <citation type="submission" date="2020-06" db="EMBL/GenBank/DDBJ databases">
        <title>Helianthus annuus Genome sequencing and assembly Release 2.</title>
        <authorList>
            <person name="Gouzy J."/>
            <person name="Langlade N."/>
            <person name="Munos S."/>
        </authorList>
    </citation>
    <scope>NUCLEOTIDE SEQUENCE</scope>
    <source>
        <tissue evidence="2">Leaves</tissue>
    </source>
</reference>
<dbReference type="InterPro" id="IPR039319">
    <property type="entry name" value="ELF3-like"/>
</dbReference>
<dbReference type="EMBL" id="MNCJ02000332">
    <property type="protein sequence ID" value="KAF5753973.1"/>
    <property type="molecule type" value="Genomic_DNA"/>
</dbReference>
<dbReference type="FunCoup" id="A0A251RLL9">
    <property type="interactions" value="485"/>
</dbReference>
<protein>
    <recommendedName>
        <fullName evidence="5">Hydroxyproline-rich glycoprotein family protein</fullName>
    </recommendedName>
</protein>
<evidence type="ECO:0000313" key="4">
    <source>
        <dbReference type="Proteomes" id="UP000215914"/>
    </source>
</evidence>
<dbReference type="OMA" id="KPNHKME"/>
<dbReference type="STRING" id="4232.A0A251RLL9"/>
<dbReference type="PANTHER" id="PTHR34281:SF23">
    <property type="entry name" value="HYDROXYPROLINE-RICH GLYCOPROTEIN FAMILY PROTEIN"/>
    <property type="match status" value="1"/>
</dbReference>
<evidence type="ECO:0008006" key="5">
    <source>
        <dbReference type="Google" id="ProtNLM"/>
    </source>
</evidence>
<dbReference type="OrthoDB" id="1939092at2759"/>
<keyword evidence="4" id="KW-1185">Reference proteome</keyword>
<dbReference type="InParanoid" id="A0A251RLL9"/>
<sequence>MKRGFDEKNIDQMFPRIHVNDTEKGGPRAPPRNKMALYEQLSIPSQRFSSEGGVSERGSFFPHQQTPTMHAADETNNRHSELNTQLVNQVQKQKQEHEDLRVPISVQQSGINLDHSGNHQRKDNETLSPYNLPFSDCLTNAKKTSERNKIQLNEANGASSFDHGNVSNTNGNLRDRVVDSVDHIRAVGRSYNDHTNGDDASENSMVDSISGVSPDDVVGIIGQKLFWKTRRDIINQQRVFAVQVFELHRLIKVQRLIAGSPDVMIETDAFIGNPSKVSQINKVPLDYARKSSTNVPKVKDYHEKSNHDNREFSAENAVEKAALSSVQKSNGSTLKRYPLPPPDPTMGQLSQQPGQQWLIPVMSPSEGLIYKPYPAPGYMTPGPGPPPGHNFVNHGVPPPAQPHYQWPTGFPPLVYPPSHGYFPPYGTTTMNPSSGEEVNPNPFNMRYQSSCNVPTVVNFQESNNEVQISTASCPSERTNTRDALSLFPTYHPAEGPAEPTRAIRAVPRKARLATESAAWIFRCIQEERKQQDSV</sequence>
<organism evidence="3 4">
    <name type="scientific">Helianthus annuus</name>
    <name type="common">Common sunflower</name>
    <dbReference type="NCBI Taxonomy" id="4232"/>
    <lineage>
        <taxon>Eukaryota</taxon>
        <taxon>Viridiplantae</taxon>
        <taxon>Streptophyta</taxon>
        <taxon>Embryophyta</taxon>
        <taxon>Tracheophyta</taxon>
        <taxon>Spermatophyta</taxon>
        <taxon>Magnoliopsida</taxon>
        <taxon>eudicotyledons</taxon>
        <taxon>Gunneridae</taxon>
        <taxon>Pentapetalae</taxon>
        <taxon>asterids</taxon>
        <taxon>campanulids</taxon>
        <taxon>Asterales</taxon>
        <taxon>Asteraceae</taxon>
        <taxon>Asteroideae</taxon>
        <taxon>Heliantheae alliance</taxon>
        <taxon>Heliantheae</taxon>
        <taxon>Helianthus</taxon>
    </lineage>
</organism>
<reference evidence="3" key="2">
    <citation type="submission" date="2017-02" db="EMBL/GenBank/DDBJ databases">
        <title>Sunflower complete genome.</title>
        <authorList>
            <person name="Langlade N."/>
            <person name="Munos S."/>
        </authorList>
    </citation>
    <scope>NUCLEOTIDE SEQUENCE [LARGE SCALE GENOMIC DNA]</scope>
    <source>
        <tissue evidence="3">Leaves</tissue>
    </source>
</reference>
<evidence type="ECO:0000256" key="1">
    <source>
        <dbReference type="SAM" id="MobiDB-lite"/>
    </source>
</evidence>